<protein>
    <recommendedName>
        <fullName evidence="6">Mediator of RNA polymerase II transcription subunit 4</fullName>
    </recommendedName>
    <alternativeName>
        <fullName evidence="6">Mediator complex subunit 4</fullName>
    </alternativeName>
</protein>
<keyword evidence="6" id="KW-0010">Activator</keyword>
<sequence length="388" mass="42699">MSSDDRPSDVPTATSLADAEQELGAPQRMAKDVGNLEQLTIKLIESVKNSLTPQGKRSSSGYEIHSLVREVISQHKSITDRVSDVEEHQARQKFVREKIEEVHEVEDRIDWLIQDLRAIEGDLSFLVHRAKKSIELCKGRPPVAVDDLIAYSNHCSFTTNAGIRDFDRFNKPIQPPDVRDPRFMLPYPPAHAMRLQGGLFSYASTRKPQVEEDGLKSDQEHKGPSEMQVDSATSVGEDKDNLKNQQASDSDGFEEDNNAAVENPVATFEESEPPLKKARLDPLAEGNVFDGAAERDLSVDGSLENVATNQNLFESGSSEDESGEEMEFEMDLNPTGLPGSTTKDEAADVSAGRASGEGSSAQTPPLKQSDVKTEEESSSDDFDDLDNY</sequence>
<dbReference type="InterPro" id="IPR019258">
    <property type="entry name" value="Mediator_Med4"/>
</dbReference>
<feature type="compositionally biased region" description="Acidic residues" evidence="7">
    <location>
        <begin position="376"/>
        <end position="388"/>
    </location>
</feature>
<name>A0A7S4PNH2_GUITH</name>
<feature type="compositionally biased region" description="Low complexity" evidence="7">
    <location>
        <begin position="350"/>
        <end position="361"/>
    </location>
</feature>
<keyword evidence="3 6" id="KW-0805">Transcription regulation</keyword>
<evidence type="ECO:0000256" key="5">
    <source>
        <dbReference type="ARBA" id="ARBA00023242"/>
    </source>
</evidence>
<comment type="function">
    <text evidence="6">Component of the Mediator complex, a coactivator involved in the regulated transcription of nearly all RNA polymerase II-dependent genes. Mediator functions as a bridge to convey information from gene-specific regulatory proteins to the basal RNA polymerase II transcription machinery. Mediator is recruited to promoters by direct interactions with regulatory proteins and serves as a scaffold for the assembly of a functional preinitiation complex with RNA polymerase II and the general transcription factors.</text>
</comment>
<gene>
    <name evidence="6" type="primary">MED4</name>
    <name evidence="8" type="ORF">GTHE00462_LOCUS39086</name>
</gene>
<dbReference type="AlphaFoldDB" id="A0A7S4PNH2"/>
<accession>A0A7S4PNH2</accession>
<organism evidence="8">
    <name type="scientific">Guillardia theta</name>
    <name type="common">Cryptophyte</name>
    <name type="synonym">Cryptomonas phi</name>
    <dbReference type="NCBI Taxonomy" id="55529"/>
    <lineage>
        <taxon>Eukaryota</taxon>
        <taxon>Cryptophyceae</taxon>
        <taxon>Pyrenomonadales</taxon>
        <taxon>Geminigeraceae</taxon>
        <taxon>Guillardia</taxon>
    </lineage>
</organism>
<dbReference type="GO" id="GO:0016592">
    <property type="term" value="C:mediator complex"/>
    <property type="evidence" value="ECO:0007669"/>
    <property type="project" value="InterPro"/>
</dbReference>
<feature type="region of interest" description="Disordered" evidence="7">
    <location>
        <begin position="1"/>
        <end position="31"/>
    </location>
</feature>
<proteinExistence type="inferred from homology"/>
<evidence type="ECO:0000313" key="8">
    <source>
        <dbReference type="EMBL" id="CAE2340843.1"/>
    </source>
</evidence>
<dbReference type="Pfam" id="PF10018">
    <property type="entry name" value="Med4"/>
    <property type="match status" value="1"/>
</dbReference>
<feature type="compositionally biased region" description="Basic and acidic residues" evidence="7">
    <location>
        <begin position="208"/>
        <end position="224"/>
    </location>
</feature>
<dbReference type="EMBL" id="HBKN01050060">
    <property type="protein sequence ID" value="CAE2340843.1"/>
    <property type="molecule type" value="Transcribed_RNA"/>
</dbReference>
<keyword evidence="4 6" id="KW-0804">Transcription</keyword>
<feature type="region of interest" description="Disordered" evidence="7">
    <location>
        <begin position="208"/>
        <end position="256"/>
    </location>
</feature>
<evidence type="ECO:0000256" key="4">
    <source>
        <dbReference type="ARBA" id="ARBA00023163"/>
    </source>
</evidence>
<evidence type="ECO:0000256" key="6">
    <source>
        <dbReference type="RuleBase" id="RU364141"/>
    </source>
</evidence>
<evidence type="ECO:0000256" key="3">
    <source>
        <dbReference type="ARBA" id="ARBA00023015"/>
    </source>
</evidence>
<dbReference type="GO" id="GO:0070847">
    <property type="term" value="C:core mediator complex"/>
    <property type="evidence" value="ECO:0007669"/>
    <property type="project" value="TreeGrafter"/>
</dbReference>
<comment type="subcellular location">
    <subcellularLocation>
        <location evidence="1 6">Nucleus</location>
    </subcellularLocation>
</comment>
<reference evidence="8" key="1">
    <citation type="submission" date="2021-01" db="EMBL/GenBank/DDBJ databases">
        <authorList>
            <person name="Corre E."/>
            <person name="Pelletier E."/>
            <person name="Niang G."/>
            <person name="Scheremetjew M."/>
            <person name="Finn R."/>
            <person name="Kale V."/>
            <person name="Holt S."/>
            <person name="Cochrane G."/>
            <person name="Meng A."/>
            <person name="Brown T."/>
            <person name="Cohen L."/>
        </authorList>
    </citation>
    <scope>NUCLEOTIDE SEQUENCE</scope>
    <source>
        <strain evidence="8">CCMP 2712</strain>
    </source>
</reference>
<dbReference type="GO" id="GO:0006357">
    <property type="term" value="P:regulation of transcription by RNA polymerase II"/>
    <property type="evidence" value="ECO:0007669"/>
    <property type="project" value="InterPro"/>
</dbReference>
<comment type="similarity">
    <text evidence="2 6">Belongs to the Mediator complex subunit 4 family.</text>
</comment>
<comment type="subunit">
    <text evidence="6">Component of the Mediator complex.</text>
</comment>
<dbReference type="PANTHER" id="PTHR13208:SF2">
    <property type="entry name" value="MEDIATOR OF RNA POLYMERASE II TRANSCRIPTION SUBUNIT 4"/>
    <property type="match status" value="1"/>
</dbReference>
<evidence type="ECO:0000256" key="2">
    <source>
        <dbReference type="ARBA" id="ARBA00009626"/>
    </source>
</evidence>
<keyword evidence="5 6" id="KW-0539">Nucleus</keyword>
<feature type="compositionally biased region" description="Acidic residues" evidence="7">
    <location>
        <begin position="317"/>
        <end position="330"/>
    </location>
</feature>
<evidence type="ECO:0000256" key="7">
    <source>
        <dbReference type="SAM" id="MobiDB-lite"/>
    </source>
</evidence>
<evidence type="ECO:0000256" key="1">
    <source>
        <dbReference type="ARBA" id="ARBA00004123"/>
    </source>
</evidence>
<dbReference type="PANTHER" id="PTHR13208">
    <property type="entry name" value="MEDIATOR OF RNA POLYMERASE II TRANSCRIPTION SUBUNIT 4"/>
    <property type="match status" value="1"/>
</dbReference>
<feature type="region of interest" description="Disordered" evidence="7">
    <location>
        <begin position="299"/>
        <end position="388"/>
    </location>
</feature>
<dbReference type="GO" id="GO:0003712">
    <property type="term" value="F:transcription coregulator activity"/>
    <property type="evidence" value="ECO:0007669"/>
    <property type="project" value="InterPro"/>
</dbReference>